<dbReference type="InterPro" id="IPR039564">
    <property type="entry name" value="Peptidase_C39-like"/>
</dbReference>
<dbReference type="InterPro" id="IPR023346">
    <property type="entry name" value="Lysozyme-like_dom_sf"/>
</dbReference>
<dbReference type="OrthoDB" id="3809801at2"/>
<name>A0A1X0D8M1_9MYCO</name>
<evidence type="ECO:0000313" key="2">
    <source>
        <dbReference type="Proteomes" id="UP000192801"/>
    </source>
</evidence>
<organism evidence="1 2">
    <name type="scientific">Mycolicibacterium insubricum</name>
    <dbReference type="NCBI Taxonomy" id="444597"/>
    <lineage>
        <taxon>Bacteria</taxon>
        <taxon>Bacillati</taxon>
        <taxon>Actinomycetota</taxon>
        <taxon>Actinomycetes</taxon>
        <taxon>Mycobacteriales</taxon>
        <taxon>Mycobacteriaceae</taxon>
        <taxon>Mycolicibacterium</taxon>
    </lineage>
</organism>
<dbReference type="SUPFAM" id="SSF53955">
    <property type="entry name" value="Lysozyme-like"/>
    <property type="match status" value="1"/>
</dbReference>
<dbReference type="STRING" id="444597.BST26_14330"/>
<dbReference type="InterPro" id="IPR038765">
    <property type="entry name" value="Papain-like_cys_pep_sf"/>
</dbReference>
<dbReference type="SUPFAM" id="SSF54001">
    <property type="entry name" value="Cysteine proteinases"/>
    <property type="match status" value="1"/>
</dbReference>
<dbReference type="Gene3D" id="3.90.70.10">
    <property type="entry name" value="Cysteine proteinases"/>
    <property type="match status" value="1"/>
</dbReference>
<sequence>MTEKVLPYDRAVVGQETGYWCGPASTQVVLDSRGIKVPEATLAAQIGTTVGGTNHIGLIENVLDQRVPEARYTSVQMPTDPPTMGQRETLWRNIMRSIDAGYGVVMNWVAPPNNYPRGVKGSISPAYRGGTVYHYVAAMGYDDDPACRAVWIADSGFQPQGYWISLDQCASLIPPKGYCYADVVATAPEPSPPAKIDPVAVLSEVMGATVSTDRYRALLPAASKCLADCDCTTTDRIAMWAAQLRHEGGGLKYFTELWGPTADQLTYQGRMGNTAPGDGYRFRGRGPLQVTGKDNYRALSEWAALSGLVPTATFFVDDPDQLASDQYGFIGVTWYWTRNNLNRWADARDIENASKAINAPGWIGTDKRANGIDARIAYYQNALRMGDRLLALVATSAPTEPPAPTPKRFPDDWTDRELLVEILRQLRGPTLAGWQQLDGQSLVDAVAQLRAQALGPDPISARSAVAQLLDIEATRPDVLTAYLNQIGA</sequence>
<proteinExistence type="predicted"/>
<dbReference type="AlphaFoldDB" id="A0A1X0D8M1"/>
<dbReference type="RefSeq" id="WP_083031844.1">
    <property type="nucleotide sequence ID" value="NZ_AP022618.1"/>
</dbReference>
<reference evidence="1 2" key="1">
    <citation type="submission" date="2016-12" db="EMBL/GenBank/DDBJ databases">
        <title>The new phylogeny of genus Mycobacterium.</title>
        <authorList>
            <person name="Tortoli E."/>
            <person name="Trovato A."/>
            <person name="Cirillo D.M."/>
        </authorList>
    </citation>
    <scope>NUCLEOTIDE SEQUENCE [LARGE SCALE GENOMIC DNA]</scope>
    <source>
        <strain evidence="1 2">DSM 45130</strain>
    </source>
</reference>
<protein>
    <submittedName>
        <fullName evidence="1">Uncharacterized protein</fullName>
    </submittedName>
</protein>
<comment type="caution">
    <text evidence="1">The sequence shown here is derived from an EMBL/GenBank/DDBJ whole genome shotgun (WGS) entry which is preliminary data.</text>
</comment>
<gene>
    <name evidence="1" type="ORF">BST26_14330</name>
</gene>
<dbReference type="Pfam" id="PF13529">
    <property type="entry name" value="Peptidase_C39_2"/>
    <property type="match status" value="1"/>
</dbReference>
<keyword evidence="2" id="KW-1185">Reference proteome</keyword>
<dbReference type="Proteomes" id="UP000192801">
    <property type="component" value="Unassembled WGS sequence"/>
</dbReference>
<dbReference type="EMBL" id="MVHS01000036">
    <property type="protein sequence ID" value="ORA68522.1"/>
    <property type="molecule type" value="Genomic_DNA"/>
</dbReference>
<dbReference type="Gene3D" id="1.10.530.10">
    <property type="match status" value="1"/>
</dbReference>
<evidence type="ECO:0000313" key="1">
    <source>
        <dbReference type="EMBL" id="ORA68522.1"/>
    </source>
</evidence>
<accession>A0A1X0D8M1</accession>